<evidence type="ECO:0000313" key="2">
    <source>
        <dbReference type="Proteomes" id="UP000765509"/>
    </source>
</evidence>
<dbReference type="AlphaFoldDB" id="A0A9Q3CEG7"/>
<sequence>MASLVRVFRHLDLGRDFADYYVFIAMCYRLRCDRWVTCMLRTSLEETGQRSAEDEETHYGPKLSEDLLDKLSPEQIVQLSELLKATKEIWINSEDKVHDQK</sequence>
<reference evidence="1" key="1">
    <citation type="submission" date="2021-03" db="EMBL/GenBank/DDBJ databases">
        <title>Draft genome sequence of rust myrtle Austropuccinia psidii MF-1, a brazilian biotype.</title>
        <authorList>
            <person name="Quecine M.C."/>
            <person name="Pachon D.M.R."/>
            <person name="Bonatelli M.L."/>
            <person name="Correr F.H."/>
            <person name="Franceschini L.M."/>
            <person name="Leite T.F."/>
            <person name="Margarido G.R.A."/>
            <person name="Almeida C.A."/>
            <person name="Ferrarezi J.A."/>
            <person name="Labate C.A."/>
        </authorList>
    </citation>
    <scope>NUCLEOTIDE SEQUENCE</scope>
    <source>
        <strain evidence="1">MF-1</strain>
    </source>
</reference>
<comment type="caution">
    <text evidence="1">The sequence shown here is derived from an EMBL/GenBank/DDBJ whole genome shotgun (WGS) entry which is preliminary data.</text>
</comment>
<organism evidence="1 2">
    <name type="scientific">Austropuccinia psidii MF-1</name>
    <dbReference type="NCBI Taxonomy" id="1389203"/>
    <lineage>
        <taxon>Eukaryota</taxon>
        <taxon>Fungi</taxon>
        <taxon>Dikarya</taxon>
        <taxon>Basidiomycota</taxon>
        <taxon>Pucciniomycotina</taxon>
        <taxon>Pucciniomycetes</taxon>
        <taxon>Pucciniales</taxon>
        <taxon>Sphaerophragmiaceae</taxon>
        <taxon>Austropuccinia</taxon>
    </lineage>
</organism>
<dbReference type="Proteomes" id="UP000765509">
    <property type="component" value="Unassembled WGS sequence"/>
</dbReference>
<dbReference type="EMBL" id="AVOT02007375">
    <property type="protein sequence ID" value="MBW0483764.1"/>
    <property type="molecule type" value="Genomic_DNA"/>
</dbReference>
<gene>
    <name evidence="1" type="ORF">O181_023479</name>
</gene>
<name>A0A9Q3CEG7_9BASI</name>
<accession>A0A9Q3CEG7</accession>
<evidence type="ECO:0000313" key="1">
    <source>
        <dbReference type="EMBL" id="MBW0483764.1"/>
    </source>
</evidence>
<protein>
    <submittedName>
        <fullName evidence="1">Uncharacterized protein</fullName>
    </submittedName>
</protein>
<proteinExistence type="predicted"/>
<keyword evidence="2" id="KW-1185">Reference proteome</keyword>
<dbReference type="OrthoDB" id="278329at2759"/>